<keyword evidence="4" id="KW-1185">Reference proteome</keyword>
<dbReference type="InterPro" id="IPR039510">
    <property type="entry name" value="Vint_dom"/>
</dbReference>
<gene>
    <name evidence="3" type="ORF">PROFUN_02587</name>
</gene>
<dbReference type="EMBL" id="MDYQ01000599">
    <property type="protein sequence ID" value="PRP73578.1"/>
    <property type="molecule type" value="Genomic_DNA"/>
</dbReference>
<reference evidence="3 4" key="1">
    <citation type="journal article" date="2018" name="Genome Biol. Evol.">
        <title>Multiple Roots of Fruiting Body Formation in Amoebozoa.</title>
        <authorList>
            <person name="Hillmann F."/>
            <person name="Forbes G."/>
            <person name="Novohradska S."/>
            <person name="Ferling I."/>
            <person name="Riege K."/>
            <person name="Groth M."/>
            <person name="Westermann M."/>
            <person name="Marz M."/>
            <person name="Spaller T."/>
            <person name="Winckler T."/>
            <person name="Schaap P."/>
            <person name="Glockner G."/>
        </authorList>
    </citation>
    <scope>NUCLEOTIDE SEQUENCE [LARGE SCALE GENOMIC DNA]</scope>
    <source>
        <strain evidence="3 4">Jena</strain>
    </source>
</reference>
<dbReference type="InterPro" id="IPR036465">
    <property type="entry name" value="vWFA_dom_sf"/>
</dbReference>
<dbReference type="SUPFAM" id="SSF51294">
    <property type="entry name" value="Hedgehog/intein (Hint) domain"/>
    <property type="match status" value="1"/>
</dbReference>
<feature type="region of interest" description="Disordered" evidence="1">
    <location>
        <begin position="1"/>
        <end position="50"/>
    </location>
</feature>
<dbReference type="Pfam" id="PF14623">
    <property type="entry name" value="Vint"/>
    <property type="match status" value="1"/>
</dbReference>
<dbReference type="InterPro" id="IPR002035">
    <property type="entry name" value="VWF_A"/>
</dbReference>
<dbReference type="Pfam" id="PF14624">
    <property type="entry name" value="Vwaint"/>
    <property type="match status" value="1"/>
</dbReference>
<dbReference type="Gene3D" id="2.170.16.10">
    <property type="entry name" value="Hedgehog/Intein (Hint) domain"/>
    <property type="match status" value="1"/>
</dbReference>
<evidence type="ECO:0000256" key="1">
    <source>
        <dbReference type="SAM" id="MobiDB-lite"/>
    </source>
</evidence>
<protein>
    <submittedName>
        <fullName evidence="3">von Willebrand factor type A domain containing protein</fullName>
    </submittedName>
</protein>
<dbReference type="InterPro" id="IPR036844">
    <property type="entry name" value="Hint_dom_sf"/>
</dbReference>
<dbReference type="InterPro" id="IPR032838">
    <property type="entry name" value="Vwaint_dom"/>
</dbReference>
<dbReference type="STRING" id="1890364.A0A2P6MPD1"/>
<dbReference type="OrthoDB" id="30921at2759"/>
<dbReference type="PROSITE" id="PS50234">
    <property type="entry name" value="VWFA"/>
    <property type="match status" value="1"/>
</dbReference>
<organism evidence="3 4">
    <name type="scientific">Planoprotostelium fungivorum</name>
    <dbReference type="NCBI Taxonomy" id="1890364"/>
    <lineage>
        <taxon>Eukaryota</taxon>
        <taxon>Amoebozoa</taxon>
        <taxon>Evosea</taxon>
        <taxon>Variosea</taxon>
        <taxon>Cavosteliida</taxon>
        <taxon>Cavosteliaceae</taxon>
        <taxon>Planoprotostelium</taxon>
    </lineage>
</organism>
<dbReference type="PANTHER" id="PTHR10579">
    <property type="entry name" value="CALCIUM-ACTIVATED CHLORIDE CHANNEL REGULATOR"/>
    <property type="match status" value="1"/>
</dbReference>
<comment type="caution">
    <text evidence="3">The sequence shown here is derived from an EMBL/GenBank/DDBJ whole genome shotgun (WGS) entry which is preliminary data.</text>
</comment>
<feature type="domain" description="VWFA" evidence="2">
    <location>
        <begin position="82"/>
        <end position="260"/>
    </location>
</feature>
<dbReference type="InterPro" id="IPR051266">
    <property type="entry name" value="CLCR"/>
</dbReference>
<name>A0A2P6MPD1_9EUKA</name>
<dbReference type="InParanoid" id="A0A2P6MPD1"/>
<dbReference type="Gene3D" id="3.40.50.410">
    <property type="entry name" value="von Willebrand factor, type A domain"/>
    <property type="match status" value="1"/>
</dbReference>
<dbReference type="AlphaFoldDB" id="A0A2P6MPD1"/>
<evidence type="ECO:0000313" key="4">
    <source>
        <dbReference type="Proteomes" id="UP000241769"/>
    </source>
</evidence>
<feature type="compositionally biased region" description="Basic and acidic residues" evidence="1">
    <location>
        <begin position="23"/>
        <end position="35"/>
    </location>
</feature>
<sequence>MRPLNIFQKKNDNKGKANPKPNAKADKKEEEKKDQVFPTQYHGDKTQEDGPVTLSINTIGSQEANVHVSITPPPTAKRCPVDIVCVVDISGSMSSVATTKDAQGVAESSNMSMLDLVSHAVRTVASALDEGDRLSLVAFDDSAEERFALQNMNDTNKMTLYAKAHELQTRGGTNIWAGLEAGMNSLNKATAVSGRRLGAVVLLTDGQPTTSPPKGEAEATRAYIEKNAFPGSVSTFGFGYGINTKMLSGIAKAAQGSYTFIPDSTILGTAFVNWTSNFLSSAADRAVLSLEPLNGATFSSSQPDASHVTTSWGLQYSIGTISYGQTRDVVVNMTIPSDHSDDTPHLRATLKYFNGRKSVEVETEKSTRDNELEVRYQLARVRAATVISQHNLRSTQDLIQDIEKEETLASEPRVAALLQDLKGQVIMGLEPNAYETWGKHFLVSLEMTHSNQLCNNFKDPGVQHYGGELFKGIRDDLDDIFVKLPPPKRAAAIGHVDMQQYYNCYGGCFHENSLVTMATGEKKKAKEVEKGDSVITGGGTIGTIRCVLKTVMSGGFAELCRVGDLYVTPYHPVKLEDSWKFPVDVSEKHVVPCGSVYTFLLEQGCSVVVDDVETITLAHGITGDEVAAHEFFGTQKIVDAMRGCAGFDAGCVAVKPSGFLRGEDGRVCGLRQETEVEEILTFPVMKVPCVV</sequence>
<proteinExistence type="predicted"/>
<dbReference type="PANTHER" id="PTHR10579:SF43">
    <property type="entry name" value="ZINC FINGER (C3HC4-TYPE RING FINGER) FAMILY PROTEIN"/>
    <property type="match status" value="1"/>
</dbReference>
<dbReference type="SUPFAM" id="SSF53300">
    <property type="entry name" value="vWA-like"/>
    <property type="match status" value="1"/>
</dbReference>
<accession>A0A2P6MPD1</accession>
<evidence type="ECO:0000259" key="2">
    <source>
        <dbReference type="PROSITE" id="PS50234"/>
    </source>
</evidence>
<dbReference type="SMART" id="SM00327">
    <property type="entry name" value="VWA"/>
    <property type="match status" value="1"/>
</dbReference>
<dbReference type="Pfam" id="PF00092">
    <property type="entry name" value="VWA"/>
    <property type="match status" value="1"/>
</dbReference>
<evidence type="ECO:0000313" key="3">
    <source>
        <dbReference type="EMBL" id="PRP73578.1"/>
    </source>
</evidence>
<dbReference type="Proteomes" id="UP000241769">
    <property type="component" value="Unassembled WGS sequence"/>
</dbReference>